<reference evidence="3" key="1">
    <citation type="submission" date="2017-06" db="EMBL/GenBank/DDBJ databases">
        <authorList>
            <person name="Rodrigo-Torres L."/>
            <person name="Arahal R.D."/>
            <person name="Lucena T."/>
        </authorList>
    </citation>
    <scope>NUCLEOTIDE SEQUENCE [LARGE SCALE GENOMIC DNA]</scope>
    <source>
        <strain evidence="3">CECT 9192</strain>
    </source>
</reference>
<sequence length="121" mass="13370">MLLNRVKIGVIVVLITICAGMVFKIKLLIASAEGAKQEVATLSLQLSTVESIKDSQSKQIAQLVQERKTLSGLLSARTESLHRDKAKLSADIQTLKKALSTNTCFDTRYPKSVIKRLHQSY</sequence>
<evidence type="ECO:0000256" key="1">
    <source>
        <dbReference type="SAM" id="Phobius"/>
    </source>
</evidence>
<gene>
    <name evidence="2" type="ORF">PAND9192_01245</name>
</gene>
<dbReference type="AlphaFoldDB" id="A0A1Y6MEB3"/>
<evidence type="ECO:0000313" key="2">
    <source>
        <dbReference type="EMBL" id="SMY34269.1"/>
    </source>
</evidence>
<keyword evidence="1" id="KW-0472">Membrane</keyword>
<keyword evidence="1" id="KW-0812">Transmembrane</keyword>
<keyword evidence="1" id="KW-1133">Transmembrane helix</keyword>
<dbReference type="EMBL" id="FYAJ01000002">
    <property type="protein sequence ID" value="SMY34269.1"/>
    <property type="molecule type" value="Genomic_DNA"/>
</dbReference>
<name>A0A1Y6MEB3_9GAMM</name>
<proteinExistence type="predicted"/>
<keyword evidence="3" id="KW-1185">Reference proteome</keyword>
<evidence type="ECO:0000313" key="3">
    <source>
        <dbReference type="Proteomes" id="UP000195719"/>
    </source>
</evidence>
<evidence type="ECO:0008006" key="4">
    <source>
        <dbReference type="Google" id="ProtNLM"/>
    </source>
</evidence>
<dbReference type="Proteomes" id="UP000195719">
    <property type="component" value="Unassembled WGS sequence"/>
</dbReference>
<feature type="transmembrane region" description="Helical" evidence="1">
    <location>
        <begin position="6"/>
        <end position="23"/>
    </location>
</feature>
<protein>
    <recommendedName>
        <fullName evidence="4">Phage lysis regulatory protein, LysB family</fullName>
    </recommendedName>
</protein>
<accession>A0A1Y6MEB3</accession>
<organism evidence="2 3">
    <name type="scientific">Photobacterium andalusiense</name>
    <dbReference type="NCBI Taxonomy" id="2204296"/>
    <lineage>
        <taxon>Bacteria</taxon>
        <taxon>Pseudomonadati</taxon>
        <taxon>Pseudomonadota</taxon>
        <taxon>Gammaproteobacteria</taxon>
        <taxon>Vibrionales</taxon>
        <taxon>Vibrionaceae</taxon>
        <taxon>Photobacterium</taxon>
    </lineage>
</organism>